<keyword evidence="2" id="KW-1185">Reference proteome</keyword>
<dbReference type="AlphaFoldDB" id="A0A139H2J4"/>
<evidence type="ECO:0000313" key="1">
    <source>
        <dbReference type="EMBL" id="KXS96632.1"/>
    </source>
</evidence>
<comment type="caution">
    <text evidence="1">The sequence shown here is derived from an EMBL/GenBank/DDBJ whole genome shotgun (WGS) entry which is preliminary data.</text>
</comment>
<evidence type="ECO:0000313" key="2">
    <source>
        <dbReference type="Proteomes" id="UP000073492"/>
    </source>
</evidence>
<dbReference type="EMBL" id="LFZO01000824">
    <property type="protein sequence ID" value="KXS96632.1"/>
    <property type="molecule type" value="Genomic_DNA"/>
</dbReference>
<organism evidence="1 2">
    <name type="scientific">Pseudocercospora musae</name>
    <dbReference type="NCBI Taxonomy" id="113226"/>
    <lineage>
        <taxon>Eukaryota</taxon>
        <taxon>Fungi</taxon>
        <taxon>Dikarya</taxon>
        <taxon>Ascomycota</taxon>
        <taxon>Pezizomycotina</taxon>
        <taxon>Dothideomycetes</taxon>
        <taxon>Dothideomycetidae</taxon>
        <taxon>Mycosphaerellales</taxon>
        <taxon>Mycosphaerellaceae</taxon>
        <taxon>Pseudocercospora</taxon>
    </lineage>
</organism>
<protein>
    <submittedName>
        <fullName evidence="1">Uncharacterized protein</fullName>
    </submittedName>
</protein>
<name>A0A139H2J4_9PEZI</name>
<dbReference type="Proteomes" id="UP000073492">
    <property type="component" value="Unassembled WGS sequence"/>
</dbReference>
<sequence>MHSPSLNELLQEINLELLQVALQSPLTLKVVSEHFNQAPTKGRASGELLVLNIVAEEPKRDKEAGAGLEHAV</sequence>
<proteinExistence type="predicted"/>
<accession>A0A139H2J4</accession>
<reference evidence="1 2" key="1">
    <citation type="submission" date="2015-07" db="EMBL/GenBank/DDBJ databases">
        <title>Comparative genomics of the Sigatoka disease complex on banana suggests a link between parallel evolutionary changes in Pseudocercospora fijiensis and Pseudocercospora eumusae and increased virulence on the banana host.</title>
        <authorList>
            <person name="Chang T.-C."/>
            <person name="Salvucci A."/>
            <person name="Crous P.W."/>
            <person name="Stergiopoulos I."/>
        </authorList>
    </citation>
    <scope>NUCLEOTIDE SEQUENCE [LARGE SCALE GENOMIC DNA]</scope>
    <source>
        <strain evidence="1 2">CBS 116634</strain>
    </source>
</reference>
<gene>
    <name evidence="1" type="ORF">AC579_5773</name>
</gene>